<comment type="similarity">
    <text evidence="2">Belongs to the nucleobase:cation symporter-2 (NCS2) (TC 2.A.40) family.</text>
</comment>
<feature type="transmembrane region" description="Helical" evidence="9">
    <location>
        <begin position="215"/>
        <end position="235"/>
    </location>
</feature>
<evidence type="ECO:0000256" key="2">
    <source>
        <dbReference type="ARBA" id="ARBA00008821"/>
    </source>
</evidence>
<dbReference type="InterPro" id="IPR006042">
    <property type="entry name" value="Xan_ur_permease"/>
</dbReference>
<feature type="transmembrane region" description="Helical" evidence="9">
    <location>
        <begin position="74"/>
        <end position="94"/>
    </location>
</feature>
<accession>A0ABU2H7A3</accession>
<feature type="transmembrane region" description="Helical" evidence="9">
    <location>
        <begin position="190"/>
        <end position="208"/>
    </location>
</feature>
<evidence type="ECO:0000313" key="11">
    <source>
        <dbReference type="Proteomes" id="UP001250214"/>
    </source>
</evidence>
<evidence type="ECO:0000256" key="1">
    <source>
        <dbReference type="ARBA" id="ARBA00004651"/>
    </source>
</evidence>
<feature type="transmembrane region" description="Helical" evidence="9">
    <location>
        <begin position="106"/>
        <end position="124"/>
    </location>
</feature>
<keyword evidence="7 9" id="KW-0472">Membrane</keyword>
<keyword evidence="3" id="KW-0813">Transport</keyword>
<feature type="region of interest" description="Disordered" evidence="8">
    <location>
        <begin position="1"/>
        <end position="37"/>
    </location>
</feature>
<feature type="transmembrane region" description="Helical" evidence="9">
    <location>
        <begin position="400"/>
        <end position="422"/>
    </location>
</feature>
<dbReference type="EMBL" id="JAVLVT010000005">
    <property type="protein sequence ID" value="MDS1271197.1"/>
    <property type="molecule type" value="Genomic_DNA"/>
</dbReference>
<evidence type="ECO:0000256" key="3">
    <source>
        <dbReference type="ARBA" id="ARBA00022448"/>
    </source>
</evidence>
<proteinExistence type="inferred from homology"/>
<dbReference type="InterPro" id="IPR017588">
    <property type="entry name" value="UacT-like"/>
</dbReference>
<protein>
    <submittedName>
        <fullName evidence="10">Nucleobase:cation symporter-2 family protein</fullName>
    </submittedName>
</protein>
<evidence type="ECO:0000256" key="8">
    <source>
        <dbReference type="SAM" id="MobiDB-lite"/>
    </source>
</evidence>
<evidence type="ECO:0000256" key="5">
    <source>
        <dbReference type="ARBA" id="ARBA00022692"/>
    </source>
</evidence>
<feature type="region of interest" description="Disordered" evidence="8">
    <location>
        <begin position="468"/>
        <end position="512"/>
    </location>
</feature>
<sequence>MRFRTSAGSDDSGNTATTKANASDSGDGNSSRRPEDERLPPQLLFTYGLQHILTMYAGAVAPALVIGGAADVSAIEQGILISGALLVAGIATLLQSVGHRSVGAQLPIVVACSFVPVSAAATIAETDGLQAVFGASLAGGIFALLLTPFFGQLIRFFPPVVTGTIITVIGLSLMPVAAGWIIDTDGADSAPLGNIALAGVTLALVLLFSRVLPGLLGRISILLGIVAGTVIAIPFGHTDFSTVGDGAIFSFGEPFHFGPPEFQVGAIITMCIIMLVVLTEGASHIIAVGEITGSRIDSKRISAGLRADVSLSIIGPIFNATPGSSFAQNIGLLALTKIKSRYVVAVGGLILITLGLFPVLGRVVSEIPMPVLGGAGLVLFGTVAASGIRTLGKVDFSDNLNVILVATSFGFGLIPLAVPDFYERFPEAIALVLHSGIVGAAVVAIVLNICFNIIGKGEYAESPSVFASAPTLDQEYPPEDADSSDGTGTEREPASDDAGRTAEQRSGVSGRD</sequence>
<dbReference type="PANTHER" id="PTHR42810">
    <property type="entry name" value="PURINE PERMEASE C1399.01C-RELATED"/>
    <property type="match status" value="1"/>
</dbReference>
<keyword evidence="5 9" id="KW-0812">Transmembrane</keyword>
<keyword evidence="11" id="KW-1185">Reference proteome</keyword>
<feature type="transmembrane region" description="Helical" evidence="9">
    <location>
        <begin position="264"/>
        <end position="289"/>
    </location>
</feature>
<keyword evidence="6 9" id="KW-1133">Transmembrane helix</keyword>
<dbReference type="RefSeq" id="WP_310912734.1">
    <property type="nucleotide sequence ID" value="NZ_JAVLVT010000005.1"/>
</dbReference>
<dbReference type="Proteomes" id="UP001250214">
    <property type="component" value="Unassembled WGS sequence"/>
</dbReference>
<feature type="transmembrane region" description="Helical" evidence="9">
    <location>
        <begin position="342"/>
        <end position="361"/>
    </location>
</feature>
<feature type="transmembrane region" description="Helical" evidence="9">
    <location>
        <begin position="428"/>
        <end position="454"/>
    </location>
</feature>
<dbReference type="Pfam" id="PF00860">
    <property type="entry name" value="Xan_ur_permease"/>
    <property type="match status" value="1"/>
</dbReference>
<evidence type="ECO:0000256" key="4">
    <source>
        <dbReference type="ARBA" id="ARBA00022475"/>
    </source>
</evidence>
<comment type="caution">
    <text evidence="10">The sequence shown here is derived from an EMBL/GenBank/DDBJ whole genome shotgun (WGS) entry which is preliminary data.</text>
</comment>
<feature type="compositionally biased region" description="Polar residues" evidence="8">
    <location>
        <begin position="1"/>
        <end position="29"/>
    </location>
</feature>
<feature type="transmembrane region" description="Helical" evidence="9">
    <location>
        <begin position="367"/>
        <end position="388"/>
    </location>
</feature>
<name>A0ABU2H7A3_9ACTN</name>
<keyword evidence="4" id="KW-1003">Cell membrane</keyword>
<dbReference type="PANTHER" id="PTHR42810:SF4">
    <property type="entry name" value="URIC ACID TRANSPORTER UACT"/>
    <property type="match status" value="1"/>
</dbReference>
<dbReference type="NCBIfam" id="NF037981">
    <property type="entry name" value="NCS2_1"/>
    <property type="match status" value="1"/>
</dbReference>
<reference evidence="11" key="1">
    <citation type="submission" date="2023-07" db="EMBL/GenBank/DDBJ databases">
        <title>Novel species in the genus Lipingzhangella isolated from Sambhar Salt Lake.</title>
        <authorList>
            <person name="Jiya N."/>
            <person name="Kajale S."/>
            <person name="Sharma A."/>
        </authorList>
    </citation>
    <scope>NUCLEOTIDE SEQUENCE [LARGE SCALE GENOMIC DNA]</scope>
    <source>
        <strain evidence="11">LS1_29</strain>
    </source>
</reference>
<feature type="transmembrane region" description="Helical" evidence="9">
    <location>
        <begin position="156"/>
        <end position="178"/>
    </location>
</feature>
<evidence type="ECO:0000256" key="6">
    <source>
        <dbReference type="ARBA" id="ARBA00022989"/>
    </source>
</evidence>
<evidence type="ECO:0000256" key="7">
    <source>
        <dbReference type="ARBA" id="ARBA00023136"/>
    </source>
</evidence>
<feature type="transmembrane region" description="Helical" evidence="9">
    <location>
        <begin position="43"/>
        <end position="68"/>
    </location>
</feature>
<dbReference type="NCBIfam" id="TIGR00801">
    <property type="entry name" value="ncs2"/>
    <property type="match status" value="1"/>
</dbReference>
<evidence type="ECO:0000256" key="9">
    <source>
        <dbReference type="SAM" id="Phobius"/>
    </source>
</evidence>
<dbReference type="PROSITE" id="PS01116">
    <property type="entry name" value="XANTH_URACIL_PERMASE"/>
    <property type="match status" value="1"/>
</dbReference>
<feature type="compositionally biased region" description="Basic and acidic residues" evidence="8">
    <location>
        <begin position="488"/>
        <end position="503"/>
    </location>
</feature>
<dbReference type="InterPro" id="IPR006043">
    <property type="entry name" value="NCS2"/>
</dbReference>
<organism evidence="10 11">
    <name type="scientific">Lipingzhangella rawalii</name>
    <dbReference type="NCBI Taxonomy" id="2055835"/>
    <lineage>
        <taxon>Bacteria</taxon>
        <taxon>Bacillati</taxon>
        <taxon>Actinomycetota</taxon>
        <taxon>Actinomycetes</taxon>
        <taxon>Streptosporangiales</taxon>
        <taxon>Nocardiopsidaceae</taxon>
        <taxon>Lipingzhangella</taxon>
    </lineage>
</organism>
<dbReference type="NCBIfam" id="TIGR03173">
    <property type="entry name" value="pbuX"/>
    <property type="match status" value="1"/>
</dbReference>
<evidence type="ECO:0000313" key="10">
    <source>
        <dbReference type="EMBL" id="MDS1271197.1"/>
    </source>
</evidence>
<gene>
    <name evidence="10" type="ORF">RIF23_12915</name>
</gene>
<comment type="subcellular location">
    <subcellularLocation>
        <location evidence="1">Cell membrane</location>
        <topology evidence="1">Multi-pass membrane protein</topology>
    </subcellularLocation>
</comment>
<feature type="transmembrane region" description="Helical" evidence="9">
    <location>
        <begin position="130"/>
        <end position="149"/>
    </location>
</feature>